<keyword evidence="2" id="KW-1185">Reference proteome</keyword>
<comment type="caution">
    <text evidence="1">The sequence shown here is derived from an EMBL/GenBank/DDBJ whole genome shotgun (WGS) entry which is preliminary data.</text>
</comment>
<name>A0AAV9ANQ3_ACOGR</name>
<dbReference type="PANTHER" id="PTHR31400">
    <property type="entry name" value="GUANYLYL CYCLASE DOMAIN CONTAINING PROTEIN 1 GUCD1"/>
    <property type="match status" value="1"/>
</dbReference>
<gene>
    <name evidence="1" type="ORF">QJS04_geneDACA011385</name>
</gene>
<organism evidence="1 2">
    <name type="scientific">Acorus gramineus</name>
    <name type="common">Dwarf sweet flag</name>
    <dbReference type="NCBI Taxonomy" id="55184"/>
    <lineage>
        <taxon>Eukaryota</taxon>
        <taxon>Viridiplantae</taxon>
        <taxon>Streptophyta</taxon>
        <taxon>Embryophyta</taxon>
        <taxon>Tracheophyta</taxon>
        <taxon>Spermatophyta</taxon>
        <taxon>Magnoliopsida</taxon>
        <taxon>Liliopsida</taxon>
        <taxon>Acoraceae</taxon>
        <taxon>Acorus</taxon>
    </lineage>
</organism>
<reference evidence="1" key="1">
    <citation type="journal article" date="2023" name="Nat. Commun.">
        <title>Diploid and tetraploid genomes of Acorus and the evolution of monocots.</title>
        <authorList>
            <person name="Ma L."/>
            <person name="Liu K.W."/>
            <person name="Li Z."/>
            <person name="Hsiao Y.Y."/>
            <person name="Qi Y."/>
            <person name="Fu T."/>
            <person name="Tang G.D."/>
            <person name="Zhang D."/>
            <person name="Sun W.H."/>
            <person name="Liu D.K."/>
            <person name="Li Y."/>
            <person name="Chen G.Z."/>
            <person name="Liu X.D."/>
            <person name="Liao X.Y."/>
            <person name="Jiang Y.T."/>
            <person name="Yu X."/>
            <person name="Hao Y."/>
            <person name="Huang J."/>
            <person name="Zhao X.W."/>
            <person name="Ke S."/>
            <person name="Chen Y.Y."/>
            <person name="Wu W.L."/>
            <person name="Hsu J.L."/>
            <person name="Lin Y.F."/>
            <person name="Huang M.D."/>
            <person name="Li C.Y."/>
            <person name="Huang L."/>
            <person name="Wang Z.W."/>
            <person name="Zhao X."/>
            <person name="Zhong W.Y."/>
            <person name="Peng D.H."/>
            <person name="Ahmad S."/>
            <person name="Lan S."/>
            <person name="Zhang J.S."/>
            <person name="Tsai W.C."/>
            <person name="Van de Peer Y."/>
            <person name="Liu Z.J."/>
        </authorList>
    </citation>
    <scope>NUCLEOTIDE SEQUENCE</scope>
    <source>
        <strain evidence="1">SCP</strain>
    </source>
</reference>
<sequence>MWFLQPWLCKSLKMDAEDVRDCMVGMKDRVMGSSRSDFVEVPHVRQLCNWDCGLACVAMVLSALRIEGGDIHSLREMCNTTSIWTVDLAYLLHKFSVDFSFFTVMLGVNPDFSAETFYKEQLPDDLGRVDSLFKNALECGINIQCRSISAREISFLMLSGKYIAVALVDKYKLAQYWLKDICVSGCYGESLDYIGHYVVICGYDTETDEFEIRDPASSRKCERISLPCLEEARKSFGTDEDIIFVNKVS</sequence>
<dbReference type="Pfam" id="PF09778">
    <property type="entry name" value="Guanylate_cyc_2"/>
    <property type="match status" value="1"/>
</dbReference>
<dbReference type="Proteomes" id="UP001179952">
    <property type="component" value="Unassembled WGS sequence"/>
</dbReference>
<dbReference type="PANTHER" id="PTHR31400:SF1">
    <property type="entry name" value="PROTEIN GUCD1"/>
    <property type="match status" value="1"/>
</dbReference>
<dbReference type="Gene3D" id="3.90.70.10">
    <property type="entry name" value="Cysteine proteinases"/>
    <property type="match status" value="1"/>
</dbReference>
<dbReference type="AlphaFoldDB" id="A0AAV9ANQ3"/>
<evidence type="ECO:0000313" key="2">
    <source>
        <dbReference type="Proteomes" id="UP001179952"/>
    </source>
</evidence>
<dbReference type="EMBL" id="JAUJYN010000008">
    <property type="protein sequence ID" value="KAK1265751.1"/>
    <property type="molecule type" value="Genomic_DNA"/>
</dbReference>
<reference evidence="1" key="2">
    <citation type="submission" date="2023-06" db="EMBL/GenBank/DDBJ databases">
        <authorList>
            <person name="Ma L."/>
            <person name="Liu K.-W."/>
            <person name="Li Z."/>
            <person name="Hsiao Y.-Y."/>
            <person name="Qi Y."/>
            <person name="Fu T."/>
            <person name="Tang G."/>
            <person name="Zhang D."/>
            <person name="Sun W.-H."/>
            <person name="Liu D.-K."/>
            <person name="Li Y."/>
            <person name="Chen G.-Z."/>
            <person name="Liu X.-D."/>
            <person name="Liao X.-Y."/>
            <person name="Jiang Y.-T."/>
            <person name="Yu X."/>
            <person name="Hao Y."/>
            <person name="Huang J."/>
            <person name="Zhao X.-W."/>
            <person name="Ke S."/>
            <person name="Chen Y.-Y."/>
            <person name="Wu W.-L."/>
            <person name="Hsu J.-L."/>
            <person name="Lin Y.-F."/>
            <person name="Huang M.-D."/>
            <person name="Li C.-Y."/>
            <person name="Huang L."/>
            <person name="Wang Z.-W."/>
            <person name="Zhao X."/>
            <person name="Zhong W.-Y."/>
            <person name="Peng D.-H."/>
            <person name="Ahmad S."/>
            <person name="Lan S."/>
            <person name="Zhang J.-S."/>
            <person name="Tsai W.-C."/>
            <person name="Van De Peer Y."/>
            <person name="Liu Z.-J."/>
        </authorList>
    </citation>
    <scope>NUCLEOTIDE SEQUENCE</scope>
    <source>
        <strain evidence="1">SCP</strain>
        <tissue evidence="1">Leaves</tissue>
    </source>
</reference>
<evidence type="ECO:0000313" key="1">
    <source>
        <dbReference type="EMBL" id="KAK1265751.1"/>
    </source>
</evidence>
<proteinExistence type="predicted"/>
<dbReference type="InterPro" id="IPR018616">
    <property type="entry name" value="GUCD1"/>
</dbReference>
<protein>
    <submittedName>
        <fullName evidence="1">Uncharacterized protein</fullName>
    </submittedName>
</protein>
<accession>A0AAV9ANQ3</accession>